<dbReference type="EMBL" id="JAXAVV010000007">
    <property type="protein sequence ID" value="MDX8050897.1"/>
    <property type="molecule type" value="Genomic_DNA"/>
</dbReference>
<comment type="subcellular location">
    <subcellularLocation>
        <location evidence="5">Cytoplasm</location>
    </subcellularLocation>
</comment>
<dbReference type="InterPro" id="IPR000534">
    <property type="entry name" value="Semialdehyde_DH_NAD-bd"/>
</dbReference>
<dbReference type="InterPro" id="IPR050085">
    <property type="entry name" value="AGPR"/>
</dbReference>
<keyword evidence="4 5" id="KW-0560">Oxidoreductase</keyword>
<evidence type="ECO:0000259" key="6">
    <source>
        <dbReference type="SMART" id="SM00859"/>
    </source>
</evidence>
<dbReference type="InterPro" id="IPR058924">
    <property type="entry name" value="AGPR_dimerisation_dom"/>
</dbReference>
<evidence type="ECO:0000256" key="2">
    <source>
        <dbReference type="ARBA" id="ARBA00022605"/>
    </source>
</evidence>
<comment type="pathway">
    <text evidence="5">Amino-acid biosynthesis; L-arginine biosynthesis; N(2)-acetyl-L-ornithine from L-glutamate: step 3/4.</text>
</comment>
<keyword evidence="8" id="KW-1185">Reference proteome</keyword>
<dbReference type="EC" id="1.2.1.38" evidence="5"/>
<evidence type="ECO:0000256" key="5">
    <source>
        <dbReference type="HAMAP-Rule" id="MF_00150"/>
    </source>
</evidence>
<evidence type="ECO:0000313" key="7">
    <source>
        <dbReference type="EMBL" id="MDX8050897.1"/>
    </source>
</evidence>
<dbReference type="CDD" id="cd17895">
    <property type="entry name" value="AGPR_1_N"/>
    <property type="match status" value="1"/>
</dbReference>
<sequence length="359" mass="38023">MTRAGGLTVGVVGGTGHTGGELCRLLLGHPEVRTILPTARTEAAFALVHPNLTGSGLAFLPVERLAERAGELDVVFFCTPSGEAMRQARHYAGRGVCTIDLGADFRFADPLVYQRVYGAEHADPGLLAQARYGVTELNRDEIATARLIANPGCYANTAILALAPLLRAGLARPDVPIGIHAVNGTTGAGNTPKKAIMHAEVAGAMLSYSLEGHRHGPELEAFFTTFAGRPVEVDLDTAHGNFARGIHLRADVHLTAAHTRDELLELYTEAYGGEHFVVVNTQPKLGALNEKQYEIYPNLNHVVGSNFCHLGLDTGRGGQVARIVAVTDNLVKGAAGSAIQNMNVALGIDERTGLTAYAL</sequence>
<comment type="catalytic activity">
    <reaction evidence="5">
        <text>N-acetyl-L-glutamate 5-semialdehyde + phosphate + NADP(+) = N-acetyl-L-glutamyl 5-phosphate + NADPH + H(+)</text>
        <dbReference type="Rhea" id="RHEA:21588"/>
        <dbReference type="ChEBI" id="CHEBI:15378"/>
        <dbReference type="ChEBI" id="CHEBI:29123"/>
        <dbReference type="ChEBI" id="CHEBI:43474"/>
        <dbReference type="ChEBI" id="CHEBI:57783"/>
        <dbReference type="ChEBI" id="CHEBI:57936"/>
        <dbReference type="ChEBI" id="CHEBI:58349"/>
        <dbReference type="EC" id="1.2.1.38"/>
    </reaction>
</comment>
<dbReference type="Gene3D" id="3.30.360.10">
    <property type="entry name" value="Dihydrodipicolinate Reductase, domain 2"/>
    <property type="match status" value="1"/>
</dbReference>
<dbReference type="GO" id="GO:0003942">
    <property type="term" value="F:N-acetyl-gamma-glutamyl-phosphate reductase activity"/>
    <property type="evidence" value="ECO:0007669"/>
    <property type="project" value="UniProtKB-EC"/>
</dbReference>
<feature type="active site" evidence="5">
    <location>
        <position position="153"/>
    </location>
</feature>
<dbReference type="InterPro" id="IPR036291">
    <property type="entry name" value="NAD(P)-bd_dom_sf"/>
</dbReference>
<accession>A0ABU4TRQ4</accession>
<dbReference type="Gene3D" id="3.40.50.720">
    <property type="entry name" value="NAD(P)-binding Rossmann-like Domain"/>
    <property type="match status" value="1"/>
</dbReference>
<feature type="domain" description="Semialdehyde dehydrogenase NAD-binding" evidence="6">
    <location>
        <begin position="8"/>
        <end position="145"/>
    </location>
</feature>
<gene>
    <name evidence="5 7" type="primary">argC</name>
    <name evidence="7" type="ORF">SK571_16025</name>
</gene>
<comment type="function">
    <text evidence="5">Catalyzes the NADPH-dependent reduction of N-acetyl-5-glutamyl phosphate to yield N-acetyl-L-glutamate 5-semialdehyde.</text>
</comment>
<reference evidence="7 8" key="1">
    <citation type="submission" date="2023-11" db="EMBL/GenBank/DDBJ databases">
        <title>Lentzea sokolovensis, sp. nov., Lentzea kristufkii, sp. nov., and Lentzea miocenensis, sp. nov., rare actinobacteria from Sokolov Coal Basin, Miocene lacustrine sediment, Czech Republic.</title>
        <authorList>
            <person name="Lara A."/>
            <person name="Kotroba L."/>
            <person name="Nouioui I."/>
            <person name="Neumann-Schaal M."/>
            <person name="Mast Y."/>
            <person name="Chronakova A."/>
        </authorList>
    </citation>
    <scope>NUCLEOTIDE SEQUENCE [LARGE SCALE GENOMIC DNA]</scope>
    <source>
        <strain evidence="7 8">BCCO 10_0798</strain>
    </source>
</reference>
<comment type="caution">
    <text evidence="7">The sequence shown here is derived from an EMBL/GenBank/DDBJ whole genome shotgun (WGS) entry which is preliminary data.</text>
</comment>
<dbReference type="Pfam" id="PF22698">
    <property type="entry name" value="Semialdhyde_dhC_1"/>
    <property type="match status" value="1"/>
</dbReference>
<dbReference type="InterPro" id="IPR000706">
    <property type="entry name" value="AGPR_type-1"/>
</dbReference>
<comment type="similarity">
    <text evidence="5">Belongs to the NAGSA dehydrogenase family. Type 1 subfamily.</text>
</comment>
<keyword evidence="1 5" id="KW-0055">Arginine biosynthesis</keyword>
<dbReference type="PANTHER" id="PTHR32338">
    <property type="entry name" value="N-ACETYL-GAMMA-GLUTAMYL-PHOSPHATE REDUCTASE, CHLOROPLASTIC-RELATED-RELATED"/>
    <property type="match status" value="1"/>
</dbReference>
<evidence type="ECO:0000256" key="1">
    <source>
        <dbReference type="ARBA" id="ARBA00022571"/>
    </source>
</evidence>
<dbReference type="NCBIfam" id="TIGR01850">
    <property type="entry name" value="argC"/>
    <property type="match status" value="1"/>
</dbReference>
<keyword evidence="5" id="KW-0963">Cytoplasm</keyword>
<evidence type="ECO:0000313" key="8">
    <source>
        <dbReference type="Proteomes" id="UP001271792"/>
    </source>
</evidence>
<keyword evidence="2 5" id="KW-0028">Amino-acid biosynthesis</keyword>
<dbReference type="HAMAP" id="MF_00150">
    <property type="entry name" value="ArgC_type1"/>
    <property type="match status" value="1"/>
</dbReference>
<dbReference type="PANTHER" id="PTHR32338:SF10">
    <property type="entry name" value="N-ACETYL-GAMMA-GLUTAMYL-PHOSPHATE REDUCTASE, CHLOROPLASTIC-RELATED"/>
    <property type="match status" value="1"/>
</dbReference>
<dbReference type="RefSeq" id="WP_319984873.1">
    <property type="nucleotide sequence ID" value="NZ_JAXAVV010000007.1"/>
</dbReference>
<proteinExistence type="inferred from homology"/>
<dbReference type="SMART" id="SM00859">
    <property type="entry name" value="Semialdhyde_dh"/>
    <property type="match status" value="1"/>
</dbReference>
<protein>
    <recommendedName>
        <fullName evidence="5">N-acetyl-gamma-glutamyl-phosphate reductase</fullName>
        <shortName evidence="5">AGPR</shortName>
        <ecNumber evidence="5">1.2.1.38</ecNumber>
    </recommendedName>
    <alternativeName>
        <fullName evidence="5">N-acetyl-glutamate semialdehyde dehydrogenase</fullName>
        <shortName evidence="5">NAGSA dehydrogenase</shortName>
    </alternativeName>
</protein>
<evidence type="ECO:0000256" key="3">
    <source>
        <dbReference type="ARBA" id="ARBA00022857"/>
    </source>
</evidence>
<dbReference type="SUPFAM" id="SSF51735">
    <property type="entry name" value="NAD(P)-binding Rossmann-fold domains"/>
    <property type="match status" value="1"/>
</dbReference>
<keyword evidence="3 5" id="KW-0521">NADP</keyword>
<evidence type="ECO:0000256" key="4">
    <source>
        <dbReference type="ARBA" id="ARBA00023002"/>
    </source>
</evidence>
<dbReference type="SUPFAM" id="SSF55347">
    <property type="entry name" value="Glyceraldehyde-3-phosphate dehydrogenase-like, C-terminal domain"/>
    <property type="match status" value="1"/>
</dbReference>
<organism evidence="7 8">
    <name type="scientific">Lentzea kristufekii</name>
    <dbReference type="NCBI Taxonomy" id="3095430"/>
    <lineage>
        <taxon>Bacteria</taxon>
        <taxon>Bacillati</taxon>
        <taxon>Actinomycetota</taxon>
        <taxon>Actinomycetes</taxon>
        <taxon>Pseudonocardiales</taxon>
        <taxon>Pseudonocardiaceae</taxon>
        <taxon>Lentzea</taxon>
    </lineage>
</organism>
<name>A0ABU4TRQ4_9PSEU</name>
<dbReference type="Pfam" id="PF01118">
    <property type="entry name" value="Semialdhyde_dh"/>
    <property type="match status" value="1"/>
</dbReference>
<dbReference type="Proteomes" id="UP001271792">
    <property type="component" value="Unassembled WGS sequence"/>
</dbReference>